<dbReference type="EMBL" id="CP034549">
    <property type="protein sequence ID" value="AZQ43784.1"/>
    <property type="molecule type" value="Genomic_DNA"/>
</dbReference>
<evidence type="ECO:0000259" key="2">
    <source>
        <dbReference type="Pfam" id="PF13568"/>
    </source>
</evidence>
<keyword evidence="1" id="KW-0732">Signal</keyword>
<accession>A0A3S9MXC4</accession>
<dbReference type="Proteomes" id="UP000279600">
    <property type="component" value="Chromosome"/>
</dbReference>
<sequence>MVLCYFSTFLKPTIMKTTITTLLLLLAGVTLNAQANDKGDITIAPLLGVAFSTYSSSEDVSFDARTAIAAGATVDFYLSDRWSLRSGLSYAPYGAEDDFGNVDKINYLKIPLNANWHFGGKRNWYLNFGFSANVLLNAKGELEDGQEIDLEDFIEPFDLGLDLGIGYKFYISEDVQFYGEYQGYTGFLNLLDVGPDVDVELRNAASIFNVGVILKL</sequence>
<dbReference type="AlphaFoldDB" id="A0A3S9MXC4"/>
<dbReference type="Gene3D" id="2.40.160.20">
    <property type="match status" value="1"/>
</dbReference>
<dbReference type="SUPFAM" id="SSF56925">
    <property type="entry name" value="OMPA-like"/>
    <property type="match status" value="1"/>
</dbReference>
<name>A0A3S9MXC4_9FLAO</name>
<feature type="signal peptide" evidence="1">
    <location>
        <begin position="1"/>
        <end position="35"/>
    </location>
</feature>
<dbReference type="OrthoDB" id="947434at2"/>
<reference evidence="3 4" key="1">
    <citation type="submission" date="2018-12" db="EMBL/GenBank/DDBJ databases">
        <title>Complete genome of Nonlabens sp. MJ115.</title>
        <authorList>
            <person name="Choi H.S."/>
            <person name="Jung J."/>
        </authorList>
    </citation>
    <scope>NUCLEOTIDE SEQUENCE [LARGE SCALE GENOMIC DNA]</scope>
    <source>
        <strain evidence="3 4">MJ115</strain>
    </source>
</reference>
<protein>
    <submittedName>
        <fullName evidence="3">PorT family protein</fullName>
    </submittedName>
</protein>
<feature type="chain" id="PRO_5019512148" evidence="1">
    <location>
        <begin position="36"/>
        <end position="216"/>
    </location>
</feature>
<dbReference type="Pfam" id="PF13568">
    <property type="entry name" value="OMP_b-brl_2"/>
    <property type="match status" value="1"/>
</dbReference>
<proteinExistence type="predicted"/>
<evidence type="ECO:0000313" key="3">
    <source>
        <dbReference type="EMBL" id="AZQ43784.1"/>
    </source>
</evidence>
<feature type="domain" description="Outer membrane protein beta-barrel" evidence="2">
    <location>
        <begin position="33"/>
        <end position="190"/>
    </location>
</feature>
<gene>
    <name evidence="3" type="ORF">EJ995_05905</name>
</gene>
<dbReference type="InterPro" id="IPR025665">
    <property type="entry name" value="Beta-barrel_OMP_2"/>
</dbReference>
<dbReference type="KEGG" id="noj:EJ995_05905"/>
<organism evidence="3 4">
    <name type="scientific">Nonlabens ponticola</name>
    <dbReference type="NCBI Taxonomy" id="2496866"/>
    <lineage>
        <taxon>Bacteria</taxon>
        <taxon>Pseudomonadati</taxon>
        <taxon>Bacteroidota</taxon>
        <taxon>Flavobacteriia</taxon>
        <taxon>Flavobacteriales</taxon>
        <taxon>Flavobacteriaceae</taxon>
        <taxon>Nonlabens</taxon>
    </lineage>
</organism>
<evidence type="ECO:0000256" key="1">
    <source>
        <dbReference type="SAM" id="SignalP"/>
    </source>
</evidence>
<dbReference type="InterPro" id="IPR011250">
    <property type="entry name" value="OMP/PagP_B-barrel"/>
</dbReference>
<evidence type="ECO:0000313" key="4">
    <source>
        <dbReference type="Proteomes" id="UP000279600"/>
    </source>
</evidence>
<keyword evidence="4" id="KW-1185">Reference proteome</keyword>